<evidence type="ECO:0000313" key="1">
    <source>
        <dbReference type="EMBL" id="SCG56821.1"/>
    </source>
</evidence>
<dbReference type="SUPFAM" id="SSF56219">
    <property type="entry name" value="DNase I-like"/>
    <property type="match status" value="1"/>
</dbReference>
<dbReference type="Gene3D" id="3.60.10.10">
    <property type="entry name" value="Endonuclease/exonuclease/phosphatase"/>
    <property type="match status" value="1"/>
</dbReference>
<evidence type="ECO:0000313" key="2">
    <source>
        <dbReference type="Proteomes" id="UP000198217"/>
    </source>
</evidence>
<name>A0A1C5IFP1_9ACTN</name>
<keyword evidence="1" id="KW-0269">Exonuclease</keyword>
<dbReference type="InterPro" id="IPR036691">
    <property type="entry name" value="Endo/exonu/phosph_ase_sf"/>
</dbReference>
<sequence length="327" mass="34735">MSTRRAVPSPPVDRRRRIRALVVPGVLLLVAALAGDAYVRPSDPAEQTAPGVRTFCAGSGPCAELGGLTGHRRDEPAASRPGAPFAALQLNLCNSGFASCYAQVNNGRAVAEAYAAITELRPQVVTLNEVCRDDVVTGLHPAMLRAFPGDPVFWAFQPAADRIVRSRPYRCRNGEPYGIGILGRVDPAARGGVSVFNGLYPQQADGPDELRVWLCVAAADRYHACTTHLTFASAAVAIRQCQHLLRVEIPAMRAAVGSSTPVLVAGDLNLAAGGSPDVRDCVPAGYHHVGNGNVQHVIATSDLSFADARSHPMRHTDHNGWFVSAEL</sequence>
<proteinExistence type="predicted"/>
<gene>
    <name evidence="1" type="ORF">GA0070609_3204</name>
</gene>
<dbReference type="RefSeq" id="WP_157748184.1">
    <property type="nucleotide sequence ID" value="NZ_LT607750.1"/>
</dbReference>
<protein>
    <submittedName>
        <fullName evidence="1">Endonuclease/Exonuclease/phosphatase family protein</fullName>
    </submittedName>
</protein>
<keyword evidence="1" id="KW-0378">Hydrolase</keyword>
<organism evidence="1 2">
    <name type="scientific">Micromonospora echinaurantiaca</name>
    <dbReference type="NCBI Taxonomy" id="47857"/>
    <lineage>
        <taxon>Bacteria</taxon>
        <taxon>Bacillati</taxon>
        <taxon>Actinomycetota</taxon>
        <taxon>Actinomycetes</taxon>
        <taxon>Micromonosporales</taxon>
        <taxon>Micromonosporaceae</taxon>
        <taxon>Micromonospora</taxon>
    </lineage>
</organism>
<keyword evidence="2" id="KW-1185">Reference proteome</keyword>
<dbReference type="AlphaFoldDB" id="A0A1C5IFP1"/>
<dbReference type="EMBL" id="LT607750">
    <property type="protein sequence ID" value="SCG56821.1"/>
    <property type="molecule type" value="Genomic_DNA"/>
</dbReference>
<accession>A0A1C5IFP1</accession>
<dbReference type="Proteomes" id="UP000198217">
    <property type="component" value="Chromosome I"/>
</dbReference>
<dbReference type="GO" id="GO:0004519">
    <property type="term" value="F:endonuclease activity"/>
    <property type="evidence" value="ECO:0007669"/>
    <property type="project" value="UniProtKB-KW"/>
</dbReference>
<keyword evidence="1" id="KW-0255">Endonuclease</keyword>
<dbReference type="GO" id="GO:0004527">
    <property type="term" value="F:exonuclease activity"/>
    <property type="evidence" value="ECO:0007669"/>
    <property type="project" value="UniProtKB-KW"/>
</dbReference>
<reference evidence="1 2" key="1">
    <citation type="submission" date="2016-06" db="EMBL/GenBank/DDBJ databases">
        <authorList>
            <person name="Kjaerup R.B."/>
            <person name="Dalgaard T.S."/>
            <person name="Juul-Madsen H.R."/>
        </authorList>
    </citation>
    <scope>NUCLEOTIDE SEQUENCE [LARGE SCALE GENOMIC DNA]</scope>
    <source>
        <strain evidence="1 2">DSM 43904</strain>
    </source>
</reference>
<keyword evidence="1" id="KW-0540">Nuclease</keyword>